<keyword evidence="5" id="KW-0347">Helicase</keyword>
<proteinExistence type="inferred from homology"/>
<accession>A0A9W5TAI1</accession>
<dbReference type="PANTHER" id="PTHR13710">
    <property type="entry name" value="DNA HELICASE RECQ FAMILY MEMBER"/>
    <property type="match status" value="1"/>
</dbReference>
<evidence type="ECO:0000313" key="15">
    <source>
        <dbReference type="Proteomes" id="UP001057455"/>
    </source>
</evidence>
<feature type="region of interest" description="Disordered" evidence="11">
    <location>
        <begin position="1206"/>
        <end position="1225"/>
    </location>
</feature>
<dbReference type="EMBL" id="BLIY01000016">
    <property type="protein sequence ID" value="GFE54415.1"/>
    <property type="molecule type" value="Genomic_DNA"/>
</dbReference>
<evidence type="ECO:0000256" key="9">
    <source>
        <dbReference type="ARBA" id="ARBA00034617"/>
    </source>
</evidence>
<feature type="region of interest" description="Disordered" evidence="11">
    <location>
        <begin position="1"/>
        <end position="40"/>
    </location>
</feature>
<dbReference type="FunFam" id="3.40.50.300:FF:001389">
    <property type="entry name" value="ATP-dependent DNA helicase RecQ"/>
    <property type="match status" value="1"/>
</dbReference>
<dbReference type="Pfam" id="PF16124">
    <property type="entry name" value="RecQ_Zn_bind"/>
    <property type="match status" value="1"/>
</dbReference>
<evidence type="ECO:0000256" key="7">
    <source>
        <dbReference type="ARBA" id="ARBA00023125"/>
    </source>
</evidence>
<dbReference type="NCBIfam" id="TIGR00614">
    <property type="entry name" value="recQ_fam"/>
    <property type="match status" value="1"/>
</dbReference>
<dbReference type="GO" id="GO:0005524">
    <property type="term" value="F:ATP binding"/>
    <property type="evidence" value="ECO:0007669"/>
    <property type="project" value="UniProtKB-KW"/>
</dbReference>
<dbReference type="InterPro" id="IPR011545">
    <property type="entry name" value="DEAD/DEAH_box_helicase_dom"/>
</dbReference>
<dbReference type="InterPro" id="IPR014001">
    <property type="entry name" value="Helicase_ATP-bd"/>
</dbReference>
<sequence length="1345" mass="148088">MGVRKREDIADSLGSSSNHPSVQPDTEPPVIDLTGCDDPVDEAGRDINDNLGLCNGAIDKSKAVNGTQDAVIKLLNNASESARRDDDHIADDDIVGANESNTVGNMVSGTTHIDATSLSQKQDAPAFDESDIAALDIDSLFSNMGNIILQGIEQGMNQSDEQRQTSNTGDENDKSVDTPKEQVCSDQAQQGYSEQVAVKVEPGSLDGDVGMDMTPNEIQNAMETILSLGPDINECQNSPIEIDMSLESLLDASNLPGSNMDLDGNNIPNLGHGSQQPYMVNRCELSNQGDGPEQPYMVDRGQWSIEATTASSELAKEKGYDTTKPQESISTGACTEYKPAKHSCQNKVDESIVGESLSFFAVKHLVALVKAVGECLSADDSTEERWHHVLGLQKRAQMFINEAVKANFEGDDLEQYRLRLPDKLCFQRMSGIVQVVKGDSGVTPGTVARNPPPSTVDQSTNNTSDYTPGLFDDDDDMEHEDWGLDEPSRSSMKRSATSQASEKRTKSDNIAKIRTVGDLNRMSAMAKKEKVQAPKRKKSKTKGVADKQEPGDYDMDDDDDIDYSQGEAGDISHLSDPLAEARMVYMGRVNSNEIAGVDLRVPRKVWQENAQLFSGQFGFSQKVDELNTGVFGYKSFRGVQLAAINAILLGKDCFLMMATGGGKSHCYQLPSMLLGGVVVVFSPLISLMEDQMRVLRSYGLNAETVNANTSAATVRQISKRYLDKNQEFKNGAILFITPEKFDKSAILLRMLDELDEAGRLKLFVIDEVHCVSQWGLSFRKDYRKLCNLKNRFPLVPILAMTATATPDVAMDIIHVLRIPSCVKLRTTINRPNLWIECREKTKTYLNEMIDILKTTTGCGIVYTLTVGDSEKVARGLEDAGISVGTYNARLDIESRRTIQRRWTSGEIRVMVATIAFGMGIDKPDVRFVFHTSAPVSILGYYQEIGRAGRDGKYSTTILWYNLRDFERHKNLGQKITASRGVSGEELSTNPKLSNMREFCQNKSTCRRLLLFRAFGEDPAGVLPPNCGGCDNCCTNLLTERTDVTEDAITICNFVEETMKYRNKGILTMNILCDALRGSNRSTMVKYRLNENSYHGIFKNQKPKYICQVIQEMVNLRILRECRRSCKRFGRTVFVLGPNLQKLRRGQIEVSIISYKHAVPPGLTTEGSSGQVVTGSQQDTTPSLLGTALPGLITDVGAHGGIPCQGVSDTTGHPQVDTKHTQKRMDELEKSELTDIVWDDDFVIVIDKETGSNTDVNVPDDINISPVGSGTGRREAMISQELLSKQDGTSVDSQATPSSETTWRRVSPRSHKLLSASQDAENVDIQAALRNNIRRKLPVDLISSLS</sequence>
<evidence type="ECO:0000313" key="14">
    <source>
        <dbReference type="EMBL" id="GFE54415.1"/>
    </source>
</evidence>
<keyword evidence="3" id="KW-0547">Nucleotide-binding</keyword>
<dbReference type="InterPro" id="IPR036390">
    <property type="entry name" value="WH_DNA-bd_sf"/>
</dbReference>
<evidence type="ECO:0000256" key="11">
    <source>
        <dbReference type="SAM" id="MobiDB-lite"/>
    </source>
</evidence>
<keyword evidence="7" id="KW-0238">DNA-binding</keyword>
<keyword evidence="2" id="KW-0479">Metal-binding</keyword>
<gene>
    <name evidence="14" type="ORF">BaOVIS_018190</name>
</gene>
<dbReference type="CDD" id="cd17920">
    <property type="entry name" value="DEXHc_RecQ"/>
    <property type="match status" value="1"/>
</dbReference>
<keyword evidence="15" id="KW-1185">Reference proteome</keyword>
<dbReference type="GO" id="GO:0009378">
    <property type="term" value="F:four-way junction helicase activity"/>
    <property type="evidence" value="ECO:0007669"/>
    <property type="project" value="TreeGrafter"/>
</dbReference>
<evidence type="ECO:0000256" key="2">
    <source>
        <dbReference type="ARBA" id="ARBA00022723"/>
    </source>
</evidence>
<dbReference type="SUPFAM" id="SSF46785">
    <property type="entry name" value="Winged helix' DNA-binding domain"/>
    <property type="match status" value="1"/>
</dbReference>
<dbReference type="SMART" id="SM00956">
    <property type="entry name" value="RQC"/>
    <property type="match status" value="1"/>
</dbReference>
<organism evidence="14 15">
    <name type="scientific">Babesia ovis</name>
    <dbReference type="NCBI Taxonomy" id="5869"/>
    <lineage>
        <taxon>Eukaryota</taxon>
        <taxon>Sar</taxon>
        <taxon>Alveolata</taxon>
        <taxon>Apicomplexa</taxon>
        <taxon>Aconoidasida</taxon>
        <taxon>Piroplasmida</taxon>
        <taxon>Babesiidae</taxon>
        <taxon>Babesia</taxon>
    </lineage>
</organism>
<dbReference type="Pfam" id="PF00271">
    <property type="entry name" value="Helicase_C"/>
    <property type="match status" value="1"/>
</dbReference>
<comment type="catalytic activity">
    <reaction evidence="9">
        <text>Couples ATP hydrolysis with the unwinding of duplex DNA by translocating in the 3'-5' direction.</text>
        <dbReference type="EC" id="5.6.2.4"/>
    </reaction>
</comment>
<dbReference type="OrthoDB" id="366326at2759"/>
<dbReference type="Gene3D" id="1.10.10.10">
    <property type="entry name" value="Winged helix-like DNA-binding domain superfamily/Winged helix DNA-binding domain"/>
    <property type="match status" value="1"/>
</dbReference>
<dbReference type="PROSITE" id="PS51192">
    <property type="entry name" value="HELICASE_ATP_BIND_1"/>
    <property type="match status" value="1"/>
</dbReference>
<dbReference type="PANTHER" id="PTHR13710:SF105">
    <property type="entry name" value="ATP-DEPENDENT DNA HELICASE Q1"/>
    <property type="match status" value="1"/>
</dbReference>
<dbReference type="Proteomes" id="UP001057455">
    <property type="component" value="Unassembled WGS sequence"/>
</dbReference>
<dbReference type="GO" id="GO:0000724">
    <property type="term" value="P:double-strand break repair via homologous recombination"/>
    <property type="evidence" value="ECO:0007669"/>
    <property type="project" value="TreeGrafter"/>
</dbReference>
<feature type="compositionally biased region" description="Basic and acidic residues" evidence="11">
    <location>
        <begin position="171"/>
        <end position="180"/>
    </location>
</feature>
<feature type="compositionally biased region" description="Polar residues" evidence="11">
    <location>
        <begin position="13"/>
        <end position="24"/>
    </location>
</feature>
<dbReference type="InterPro" id="IPR001650">
    <property type="entry name" value="Helicase_C-like"/>
</dbReference>
<dbReference type="InterPro" id="IPR027417">
    <property type="entry name" value="P-loop_NTPase"/>
</dbReference>
<dbReference type="SMART" id="SM00490">
    <property type="entry name" value="HELICc"/>
    <property type="match status" value="1"/>
</dbReference>
<protein>
    <recommendedName>
        <fullName evidence="10">DNA 3'-5' helicase</fullName>
        <ecNumber evidence="10">5.6.2.4</ecNumber>
    </recommendedName>
</protein>
<evidence type="ECO:0000256" key="10">
    <source>
        <dbReference type="ARBA" id="ARBA00034808"/>
    </source>
</evidence>
<keyword evidence="6" id="KW-0067">ATP-binding</keyword>
<dbReference type="SMART" id="SM00487">
    <property type="entry name" value="DEXDc"/>
    <property type="match status" value="1"/>
</dbReference>
<dbReference type="GO" id="GO:0043138">
    <property type="term" value="F:3'-5' DNA helicase activity"/>
    <property type="evidence" value="ECO:0007669"/>
    <property type="project" value="UniProtKB-EC"/>
</dbReference>
<evidence type="ECO:0000256" key="3">
    <source>
        <dbReference type="ARBA" id="ARBA00022741"/>
    </source>
</evidence>
<feature type="compositionally biased region" description="Polar residues" evidence="11">
    <location>
        <begin position="455"/>
        <end position="466"/>
    </location>
</feature>
<comment type="similarity">
    <text evidence="1">Belongs to the helicase family. RecQ subfamily.</text>
</comment>
<feature type="region of interest" description="Disordered" evidence="11">
    <location>
        <begin position="438"/>
        <end position="557"/>
    </location>
</feature>
<dbReference type="GO" id="GO:0006260">
    <property type="term" value="P:DNA replication"/>
    <property type="evidence" value="ECO:0007669"/>
    <property type="project" value="InterPro"/>
</dbReference>
<dbReference type="InterPro" id="IPR004589">
    <property type="entry name" value="DNA_helicase_ATP-dep_RecQ"/>
</dbReference>
<evidence type="ECO:0000259" key="13">
    <source>
        <dbReference type="PROSITE" id="PS51194"/>
    </source>
</evidence>
<dbReference type="Gene3D" id="3.40.50.300">
    <property type="entry name" value="P-loop containing nucleotide triphosphate hydrolases"/>
    <property type="match status" value="2"/>
</dbReference>
<evidence type="ECO:0000256" key="8">
    <source>
        <dbReference type="ARBA" id="ARBA00023235"/>
    </source>
</evidence>
<keyword evidence="4" id="KW-0378">Hydrolase</keyword>
<keyword evidence="8" id="KW-0413">Isomerase</keyword>
<dbReference type="InterPro" id="IPR036388">
    <property type="entry name" value="WH-like_DNA-bd_sf"/>
</dbReference>
<dbReference type="GO" id="GO:0003677">
    <property type="term" value="F:DNA binding"/>
    <property type="evidence" value="ECO:0007669"/>
    <property type="project" value="UniProtKB-KW"/>
</dbReference>
<dbReference type="GO" id="GO:0005737">
    <property type="term" value="C:cytoplasm"/>
    <property type="evidence" value="ECO:0007669"/>
    <property type="project" value="TreeGrafter"/>
</dbReference>
<feature type="region of interest" description="Disordered" evidence="11">
    <location>
        <begin position="157"/>
        <end position="191"/>
    </location>
</feature>
<evidence type="ECO:0000256" key="5">
    <source>
        <dbReference type="ARBA" id="ARBA00022806"/>
    </source>
</evidence>
<dbReference type="InterPro" id="IPR032284">
    <property type="entry name" value="RecQ_Zn-bd"/>
</dbReference>
<feature type="compositionally biased region" description="Polar residues" evidence="11">
    <location>
        <begin position="1282"/>
        <end position="1300"/>
    </location>
</feature>
<dbReference type="EC" id="5.6.2.4" evidence="10"/>
<dbReference type="Pfam" id="PF00270">
    <property type="entry name" value="DEAD"/>
    <property type="match status" value="1"/>
</dbReference>
<evidence type="ECO:0000256" key="6">
    <source>
        <dbReference type="ARBA" id="ARBA00022840"/>
    </source>
</evidence>
<feature type="domain" description="Helicase C-terminal" evidence="13">
    <location>
        <begin position="844"/>
        <end position="994"/>
    </location>
</feature>
<evidence type="ECO:0000259" key="12">
    <source>
        <dbReference type="PROSITE" id="PS51192"/>
    </source>
</evidence>
<feature type="compositionally biased region" description="Basic and acidic residues" evidence="11">
    <location>
        <begin position="501"/>
        <end position="511"/>
    </location>
</feature>
<dbReference type="Pfam" id="PF09382">
    <property type="entry name" value="RQC"/>
    <property type="match status" value="1"/>
</dbReference>
<evidence type="ECO:0000256" key="4">
    <source>
        <dbReference type="ARBA" id="ARBA00022801"/>
    </source>
</evidence>
<feature type="compositionally biased region" description="Polar residues" evidence="11">
    <location>
        <begin position="157"/>
        <end position="169"/>
    </location>
</feature>
<feature type="region of interest" description="Disordered" evidence="11">
    <location>
        <begin position="1282"/>
        <end position="1316"/>
    </location>
</feature>
<comment type="caution">
    <text evidence="14">The sequence shown here is derived from an EMBL/GenBank/DDBJ whole genome shotgun (WGS) entry which is preliminary data.</text>
</comment>
<feature type="compositionally biased region" description="Basic and acidic residues" evidence="11">
    <location>
        <begin position="1215"/>
        <end position="1225"/>
    </location>
</feature>
<feature type="compositionally biased region" description="Polar residues" evidence="11">
    <location>
        <begin position="489"/>
        <end position="500"/>
    </location>
</feature>
<dbReference type="GO" id="GO:0046872">
    <property type="term" value="F:metal ion binding"/>
    <property type="evidence" value="ECO:0007669"/>
    <property type="project" value="UniProtKB-KW"/>
</dbReference>
<reference evidence="14" key="1">
    <citation type="submission" date="2019-12" db="EMBL/GenBank/DDBJ databases">
        <title>Genome sequence of Babesia ovis.</title>
        <authorList>
            <person name="Yamagishi J."/>
            <person name="Sevinc F."/>
            <person name="Xuan X."/>
        </authorList>
    </citation>
    <scope>NUCLEOTIDE SEQUENCE</scope>
    <source>
        <strain evidence="14">Selcuk</strain>
    </source>
</reference>
<dbReference type="GO" id="GO:0005694">
    <property type="term" value="C:chromosome"/>
    <property type="evidence" value="ECO:0007669"/>
    <property type="project" value="TreeGrafter"/>
</dbReference>
<dbReference type="GO" id="GO:0016787">
    <property type="term" value="F:hydrolase activity"/>
    <property type="evidence" value="ECO:0007669"/>
    <property type="project" value="UniProtKB-KW"/>
</dbReference>
<name>A0A9W5TAI1_BABOV</name>
<dbReference type="SUPFAM" id="SSF52540">
    <property type="entry name" value="P-loop containing nucleoside triphosphate hydrolases"/>
    <property type="match status" value="1"/>
</dbReference>
<dbReference type="PROSITE" id="PS51194">
    <property type="entry name" value="HELICASE_CTER"/>
    <property type="match status" value="1"/>
</dbReference>
<evidence type="ECO:0000256" key="1">
    <source>
        <dbReference type="ARBA" id="ARBA00005446"/>
    </source>
</evidence>
<dbReference type="InterPro" id="IPR018982">
    <property type="entry name" value="RQC_domain"/>
</dbReference>
<feature type="domain" description="Helicase ATP-binding" evidence="12">
    <location>
        <begin position="644"/>
        <end position="822"/>
    </location>
</feature>